<keyword evidence="14" id="KW-1185">Reference proteome</keyword>
<sequence length="145" mass="16097">MEKEEKARNAKPKPKKRRLKPDSRPAHEHSCFCCGQGGELVTCDRKDCPKAYHLPCLDLAKPPYGRWECPWHQCSLCQSPASSFCDFCPSSYCREHEGGLLVPSASDQRPCCPNHSPQSPLDSQADLAKVQLKTEAAESVQVVGE</sequence>
<evidence type="ECO:0000256" key="2">
    <source>
        <dbReference type="ARBA" id="ARBA00004286"/>
    </source>
</evidence>
<dbReference type="FunFam" id="3.30.40.10:FF:000025">
    <property type="entry name" value="Histone-lysine N-methyltransferase"/>
    <property type="match status" value="1"/>
</dbReference>
<protein>
    <recommendedName>
        <fullName evidence="12">Zinc finger PHD-type domain-containing protein</fullName>
    </recommendedName>
</protein>
<dbReference type="InterPro" id="IPR011011">
    <property type="entry name" value="Znf_FYVE_PHD"/>
</dbReference>
<evidence type="ECO:0000256" key="6">
    <source>
        <dbReference type="ARBA" id="ARBA00022691"/>
    </source>
</evidence>
<organism evidence="13 14">
    <name type="scientific">Conger conger</name>
    <name type="common">Conger eel</name>
    <name type="synonym">Muraena conger</name>
    <dbReference type="NCBI Taxonomy" id="82655"/>
    <lineage>
        <taxon>Eukaryota</taxon>
        <taxon>Metazoa</taxon>
        <taxon>Chordata</taxon>
        <taxon>Craniata</taxon>
        <taxon>Vertebrata</taxon>
        <taxon>Euteleostomi</taxon>
        <taxon>Actinopterygii</taxon>
        <taxon>Neopterygii</taxon>
        <taxon>Teleostei</taxon>
        <taxon>Anguilliformes</taxon>
        <taxon>Congridae</taxon>
        <taxon>Conger</taxon>
    </lineage>
</organism>
<evidence type="ECO:0000313" key="14">
    <source>
        <dbReference type="Proteomes" id="UP001152803"/>
    </source>
</evidence>
<dbReference type="Pfam" id="PF17982">
    <property type="entry name" value="C5HCH"/>
    <property type="match status" value="1"/>
</dbReference>
<dbReference type="AlphaFoldDB" id="A0A9Q1D9V2"/>
<dbReference type="GO" id="GO:0032259">
    <property type="term" value="P:methylation"/>
    <property type="evidence" value="ECO:0007669"/>
    <property type="project" value="UniProtKB-KW"/>
</dbReference>
<evidence type="ECO:0000256" key="10">
    <source>
        <dbReference type="ARBA" id="ARBA00023242"/>
    </source>
</evidence>
<dbReference type="GO" id="GO:0008270">
    <property type="term" value="F:zinc ion binding"/>
    <property type="evidence" value="ECO:0007669"/>
    <property type="project" value="UniProtKB-KW"/>
</dbReference>
<dbReference type="GO" id="GO:0005694">
    <property type="term" value="C:chromosome"/>
    <property type="evidence" value="ECO:0007669"/>
    <property type="project" value="UniProtKB-SubCell"/>
</dbReference>
<dbReference type="Gene3D" id="3.30.40.10">
    <property type="entry name" value="Zinc/RING finger domain, C3HC4 (zinc finger)"/>
    <property type="match status" value="1"/>
</dbReference>
<keyword evidence="8" id="KW-0863">Zinc-finger</keyword>
<dbReference type="SMART" id="SM00249">
    <property type="entry name" value="PHD"/>
    <property type="match status" value="1"/>
</dbReference>
<feature type="region of interest" description="Disordered" evidence="11">
    <location>
        <begin position="1"/>
        <end position="28"/>
    </location>
</feature>
<evidence type="ECO:0000256" key="3">
    <source>
        <dbReference type="ARBA" id="ARBA00022454"/>
    </source>
</evidence>
<evidence type="ECO:0000313" key="13">
    <source>
        <dbReference type="EMBL" id="KAJ8263537.1"/>
    </source>
</evidence>
<dbReference type="SUPFAM" id="SSF57903">
    <property type="entry name" value="FYVE/PHD zinc finger"/>
    <property type="match status" value="1"/>
</dbReference>
<dbReference type="GO" id="GO:0005634">
    <property type="term" value="C:nucleus"/>
    <property type="evidence" value="ECO:0007669"/>
    <property type="project" value="UniProtKB-SubCell"/>
</dbReference>
<evidence type="ECO:0000259" key="12">
    <source>
        <dbReference type="SMART" id="SM00249"/>
    </source>
</evidence>
<feature type="domain" description="Zinc finger PHD-type" evidence="12">
    <location>
        <begin position="30"/>
        <end position="73"/>
    </location>
</feature>
<dbReference type="GO" id="GO:0008168">
    <property type="term" value="F:methyltransferase activity"/>
    <property type="evidence" value="ECO:0007669"/>
    <property type="project" value="UniProtKB-KW"/>
</dbReference>
<dbReference type="OrthoDB" id="422362at2759"/>
<keyword evidence="4" id="KW-0489">Methyltransferase</keyword>
<reference evidence="13" key="1">
    <citation type="journal article" date="2023" name="Science">
        <title>Genome structures resolve the early diversification of teleost fishes.</title>
        <authorList>
            <person name="Parey E."/>
            <person name="Louis A."/>
            <person name="Montfort J."/>
            <person name="Bouchez O."/>
            <person name="Roques C."/>
            <person name="Iampietro C."/>
            <person name="Lluch J."/>
            <person name="Castinel A."/>
            <person name="Donnadieu C."/>
            <person name="Desvignes T."/>
            <person name="Floi Bucao C."/>
            <person name="Jouanno E."/>
            <person name="Wen M."/>
            <person name="Mejri S."/>
            <person name="Dirks R."/>
            <person name="Jansen H."/>
            <person name="Henkel C."/>
            <person name="Chen W.J."/>
            <person name="Zahm M."/>
            <person name="Cabau C."/>
            <person name="Klopp C."/>
            <person name="Thompson A.W."/>
            <person name="Robinson-Rechavi M."/>
            <person name="Braasch I."/>
            <person name="Lecointre G."/>
            <person name="Bobe J."/>
            <person name="Postlethwait J.H."/>
            <person name="Berthelot C."/>
            <person name="Roest Crollius H."/>
            <person name="Guiguen Y."/>
        </authorList>
    </citation>
    <scope>NUCLEOTIDE SEQUENCE</scope>
    <source>
        <strain evidence="13">Concon-B</strain>
    </source>
</reference>
<dbReference type="Proteomes" id="UP001152803">
    <property type="component" value="Unassembled WGS sequence"/>
</dbReference>
<keyword evidence="6" id="KW-0949">S-adenosyl-L-methionine</keyword>
<feature type="compositionally biased region" description="Basic residues" evidence="11">
    <location>
        <begin position="9"/>
        <end position="19"/>
    </location>
</feature>
<comment type="caution">
    <text evidence="13">The sequence shown here is derived from an EMBL/GenBank/DDBJ whole genome shotgun (WGS) entry which is preliminary data.</text>
</comment>
<evidence type="ECO:0000256" key="1">
    <source>
        <dbReference type="ARBA" id="ARBA00004123"/>
    </source>
</evidence>
<keyword evidence="7" id="KW-0479">Metal-binding</keyword>
<evidence type="ECO:0000256" key="11">
    <source>
        <dbReference type="SAM" id="MobiDB-lite"/>
    </source>
</evidence>
<evidence type="ECO:0000256" key="5">
    <source>
        <dbReference type="ARBA" id="ARBA00022679"/>
    </source>
</evidence>
<evidence type="ECO:0000256" key="8">
    <source>
        <dbReference type="ARBA" id="ARBA00022771"/>
    </source>
</evidence>
<proteinExistence type="predicted"/>
<evidence type="ECO:0000256" key="7">
    <source>
        <dbReference type="ARBA" id="ARBA00022723"/>
    </source>
</evidence>
<dbReference type="PANTHER" id="PTHR22884">
    <property type="entry name" value="SET DOMAIN PROTEINS"/>
    <property type="match status" value="1"/>
</dbReference>
<dbReference type="InterPro" id="IPR050777">
    <property type="entry name" value="SET2_Histone-Lys_MeTrsfase"/>
</dbReference>
<keyword evidence="9" id="KW-0862">Zinc</keyword>
<keyword evidence="3" id="KW-0158">Chromosome</keyword>
<keyword evidence="5" id="KW-0808">Transferase</keyword>
<dbReference type="InterPro" id="IPR001965">
    <property type="entry name" value="Znf_PHD"/>
</dbReference>
<gene>
    <name evidence="13" type="ORF">COCON_G00159940</name>
</gene>
<dbReference type="EMBL" id="JAFJMO010000011">
    <property type="protein sequence ID" value="KAJ8263537.1"/>
    <property type="molecule type" value="Genomic_DNA"/>
</dbReference>
<accession>A0A9Q1D9V2</accession>
<name>A0A9Q1D9V2_CONCO</name>
<comment type="subcellular location">
    <subcellularLocation>
        <location evidence="2">Chromosome</location>
    </subcellularLocation>
    <subcellularLocation>
        <location evidence="1">Nucleus</location>
    </subcellularLocation>
</comment>
<keyword evidence="10" id="KW-0539">Nucleus</keyword>
<evidence type="ECO:0000256" key="4">
    <source>
        <dbReference type="ARBA" id="ARBA00022603"/>
    </source>
</evidence>
<dbReference type="InterPro" id="IPR013083">
    <property type="entry name" value="Znf_RING/FYVE/PHD"/>
</dbReference>
<evidence type="ECO:0000256" key="9">
    <source>
        <dbReference type="ARBA" id="ARBA00022833"/>
    </source>
</evidence>
<dbReference type="InterPro" id="IPR041306">
    <property type="entry name" value="C5HCH"/>
</dbReference>